<dbReference type="EMBL" id="JBEPLU010000003">
    <property type="protein sequence ID" value="MET3528402.1"/>
    <property type="molecule type" value="Genomic_DNA"/>
</dbReference>
<accession>A0ABV2EN96</accession>
<feature type="signal peptide" evidence="2">
    <location>
        <begin position="1"/>
        <end position="21"/>
    </location>
</feature>
<keyword evidence="2" id="KW-0732">Signal</keyword>
<protein>
    <recommendedName>
        <fullName evidence="5">PRC-barrel domain-containing protein</fullName>
    </recommendedName>
</protein>
<gene>
    <name evidence="3" type="ORF">ABID41_003541</name>
</gene>
<feature type="region of interest" description="Disordered" evidence="1">
    <location>
        <begin position="23"/>
        <end position="65"/>
    </location>
</feature>
<evidence type="ECO:0000313" key="3">
    <source>
        <dbReference type="EMBL" id="MET3528402.1"/>
    </source>
</evidence>
<evidence type="ECO:0000256" key="1">
    <source>
        <dbReference type="SAM" id="MobiDB-lite"/>
    </source>
</evidence>
<dbReference type="Proteomes" id="UP001549110">
    <property type="component" value="Unassembled WGS sequence"/>
</dbReference>
<feature type="compositionally biased region" description="Low complexity" evidence="1">
    <location>
        <begin position="40"/>
        <end position="51"/>
    </location>
</feature>
<evidence type="ECO:0000313" key="4">
    <source>
        <dbReference type="Proteomes" id="UP001549110"/>
    </source>
</evidence>
<dbReference type="RefSeq" id="WP_354298314.1">
    <property type="nucleotide sequence ID" value="NZ_JBEPLU010000003.1"/>
</dbReference>
<evidence type="ECO:0000256" key="2">
    <source>
        <dbReference type="SAM" id="SignalP"/>
    </source>
</evidence>
<keyword evidence="4" id="KW-1185">Reference proteome</keyword>
<feature type="chain" id="PRO_5045256674" description="PRC-barrel domain-containing protein" evidence="2">
    <location>
        <begin position="22"/>
        <end position="151"/>
    </location>
</feature>
<reference evidence="3 4" key="1">
    <citation type="submission" date="2024-06" db="EMBL/GenBank/DDBJ databases">
        <title>Genomic Encyclopedia of Type Strains, Phase IV (KMG-IV): sequencing the most valuable type-strain genomes for metagenomic binning, comparative biology and taxonomic classification.</title>
        <authorList>
            <person name="Goeker M."/>
        </authorList>
    </citation>
    <scope>NUCLEOTIDE SEQUENCE [LARGE SCALE GENOMIC DNA]</scope>
    <source>
        <strain evidence="3 4">DSM 17809</strain>
    </source>
</reference>
<name>A0ABV2EN96_9CAUL</name>
<evidence type="ECO:0008006" key="5">
    <source>
        <dbReference type="Google" id="ProtNLM"/>
    </source>
</evidence>
<proteinExistence type="predicted"/>
<feature type="compositionally biased region" description="Pro residues" evidence="1">
    <location>
        <begin position="29"/>
        <end position="39"/>
    </location>
</feature>
<sequence length="151" mass="14394">MISKMLLGGALAAALALPAAAQVVGSPGDAPPIPKPPAGAGPSGAMSGLPPVDTEPVRGATPPIAGESARVGAAANVSAVAAEAELRPGAAVKDAAGADLGRISKVEKVEGKTIVTLSSGGKTTTVPATSLSNSATGLVSSASKAEVWAPR</sequence>
<organism evidence="3 4">
    <name type="scientific">Phenylobacterium koreense</name>
    <dbReference type="NCBI Taxonomy" id="266125"/>
    <lineage>
        <taxon>Bacteria</taxon>
        <taxon>Pseudomonadati</taxon>
        <taxon>Pseudomonadota</taxon>
        <taxon>Alphaproteobacteria</taxon>
        <taxon>Caulobacterales</taxon>
        <taxon>Caulobacteraceae</taxon>
        <taxon>Phenylobacterium</taxon>
    </lineage>
</organism>
<comment type="caution">
    <text evidence="3">The sequence shown here is derived from an EMBL/GenBank/DDBJ whole genome shotgun (WGS) entry which is preliminary data.</text>
</comment>